<evidence type="ECO:0000259" key="9">
    <source>
        <dbReference type="SMART" id="SM00934"/>
    </source>
</evidence>
<keyword evidence="5 7" id="KW-0456">Lyase</keyword>
<feature type="binding site" evidence="7">
    <location>
        <position position="13"/>
    </location>
    <ligand>
        <name>substrate</name>
    </ligand>
</feature>
<sequence length="232" mass="24685">MSMVHTPIIVPLDFDNAAQALAFADRVTPELCRLKVGKELFTAEGPQLVEQLVGRGYEVFLDLKFHDIPNTVAQAVKAAARLGVWMVNVHAQGGRKMMCAAREMLEAQSHRPLLIGVTVLTSLDGHDLAEVGLPEPAIQVPLLARLAQECGLDGVVCSAREASTLKQLCGADFKLVTPGIRPAGSSQDDQSRVMTPEAALAAGADYLVIGRPITQSVDPLATLTAIRTSLAV</sequence>
<feature type="binding site" evidence="7">
    <location>
        <position position="121"/>
    </location>
    <ligand>
        <name>substrate</name>
    </ligand>
</feature>
<dbReference type="NCBIfam" id="NF001273">
    <property type="entry name" value="PRK00230.1"/>
    <property type="match status" value="1"/>
</dbReference>
<evidence type="ECO:0000313" key="11">
    <source>
        <dbReference type="Proteomes" id="UP001595791"/>
    </source>
</evidence>
<evidence type="ECO:0000256" key="1">
    <source>
        <dbReference type="ARBA" id="ARBA00002356"/>
    </source>
</evidence>
<dbReference type="CDD" id="cd04725">
    <property type="entry name" value="OMP_decarboxylase_like"/>
    <property type="match status" value="1"/>
</dbReference>
<proteinExistence type="inferred from homology"/>
<feature type="domain" description="Orotidine 5'-phosphate decarboxylase" evidence="9">
    <location>
        <begin position="7"/>
        <end position="226"/>
    </location>
</feature>
<dbReference type="GO" id="GO:0004590">
    <property type="term" value="F:orotidine-5'-phosphate decarboxylase activity"/>
    <property type="evidence" value="ECO:0007669"/>
    <property type="project" value="UniProtKB-EC"/>
</dbReference>
<organism evidence="10 11">
    <name type="scientific">Chitinimonas lacunae</name>
    <dbReference type="NCBI Taxonomy" id="1963018"/>
    <lineage>
        <taxon>Bacteria</taxon>
        <taxon>Pseudomonadati</taxon>
        <taxon>Pseudomonadota</taxon>
        <taxon>Betaproteobacteria</taxon>
        <taxon>Neisseriales</taxon>
        <taxon>Chitinibacteraceae</taxon>
        <taxon>Chitinimonas</taxon>
    </lineage>
</organism>
<dbReference type="SMART" id="SM00934">
    <property type="entry name" value="OMPdecase"/>
    <property type="match status" value="1"/>
</dbReference>
<dbReference type="InterPro" id="IPR013785">
    <property type="entry name" value="Aldolase_TIM"/>
</dbReference>
<comment type="subunit">
    <text evidence="7">Homodimer.</text>
</comment>
<comment type="function">
    <text evidence="1 7">Catalyzes the decarboxylation of orotidine 5'-monophosphate (OMP) to uridine 5'-monophosphate (UMP).</text>
</comment>
<evidence type="ECO:0000256" key="2">
    <source>
        <dbReference type="ARBA" id="ARBA00004861"/>
    </source>
</evidence>
<dbReference type="PANTHER" id="PTHR32119">
    <property type="entry name" value="OROTIDINE 5'-PHOSPHATE DECARBOXYLASE"/>
    <property type="match status" value="1"/>
</dbReference>
<feature type="active site" description="Proton donor" evidence="7">
    <location>
        <position position="64"/>
    </location>
</feature>
<dbReference type="Gene3D" id="3.20.20.70">
    <property type="entry name" value="Aldolase class I"/>
    <property type="match status" value="1"/>
</dbReference>
<evidence type="ECO:0000256" key="5">
    <source>
        <dbReference type="ARBA" id="ARBA00023239"/>
    </source>
</evidence>
<dbReference type="InterPro" id="IPR014732">
    <property type="entry name" value="OMPdecase"/>
</dbReference>
<comment type="similarity">
    <text evidence="7">Belongs to the OMP decarboxylase family. Type 1 subfamily.</text>
</comment>
<evidence type="ECO:0000256" key="6">
    <source>
        <dbReference type="ARBA" id="ARBA00049157"/>
    </source>
</evidence>
<dbReference type="SUPFAM" id="SSF51366">
    <property type="entry name" value="Ribulose-phoshate binding barrel"/>
    <property type="match status" value="1"/>
</dbReference>
<evidence type="ECO:0000256" key="8">
    <source>
        <dbReference type="RuleBase" id="RU000512"/>
    </source>
</evidence>
<dbReference type="RefSeq" id="WP_378161940.1">
    <property type="nucleotide sequence ID" value="NZ_JBHSBU010000001.1"/>
</dbReference>
<dbReference type="InterPro" id="IPR011060">
    <property type="entry name" value="RibuloseP-bd_barrel"/>
</dbReference>
<comment type="catalytic activity">
    <reaction evidence="6 7 8">
        <text>orotidine 5'-phosphate + H(+) = UMP + CO2</text>
        <dbReference type="Rhea" id="RHEA:11596"/>
        <dbReference type="ChEBI" id="CHEBI:15378"/>
        <dbReference type="ChEBI" id="CHEBI:16526"/>
        <dbReference type="ChEBI" id="CHEBI:57538"/>
        <dbReference type="ChEBI" id="CHEBI:57865"/>
        <dbReference type="EC" id="4.1.1.23"/>
    </reaction>
</comment>
<dbReference type="PANTHER" id="PTHR32119:SF2">
    <property type="entry name" value="OROTIDINE 5'-PHOSPHATE DECARBOXYLASE"/>
    <property type="match status" value="1"/>
</dbReference>
<dbReference type="InterPro" id="IPR047596">
    <property type="entry name" value="OMPdecase_bac"/>
</dbReference>
<dbReference type="Pfam" id="PF00215">
    <property type="entry name" value="OMPdecase"/>
    <property type="match status" value="1"/>
</dbReference>
<reference evidence="11" key="1">
    <citation type="journal article" date="2019" name="Int. J. Syst. Evol. Microbiol.">
        <title>The Global Catalogue of Microorganisms (GCM) 10K type strain sequencing project: providing services to taxonomists for standard genome sequencing and annotation.</title>
        <authorList>
            <consortium name="The Broad Institute Genomics Platform"/>
            <consortium name="The Broad Institute Genome Sequencing Center for Infectious Disease"/>
            <person name="Wu L."/>
            <person name="Ma J."/>
        </authorList>
    </citation>
    <scope>NUCLEOTIDE SEQUENCE [LARGE SCALE GENOMIC DNA]</scope>
    <source>
        <strain evidence="11">LMG 29894</strain>
    </source>
</reference>
<comment type="pathway">
    <text evidence="2 7 8">Pyrimidine metabolism; UMP biosynthesis via de novo pathway; UMP from orotate: step 2/2.</text>
</comment>
<dbReference type="HAMAP" id="MF_01200_B">
    <property type="entry name" value="OMPdecase_type1_B"/>
    <property type="match status" value="1"/>
</dbReference>
<name>A0ABV8MPS0_9NEIS</name>
<keyword evidence="3 7" id="KW-0210">Decarboxylase</keyword>
<dbReference type="PROSITE" id="PS00156">
    <property type="entry name" value="OMPDECASE"/>
    <property type="match status" value="1"/>
</dbReference>
<keyword evidence="4 7" id="KW-0665">Pyrimidine biosynthesis</keyword>
<dbReference type="NCBIfam" id="TIGR01740">
    <property type="entry name" value="pyrF"/>
    <property type="match status" value="1"/>
</dbReference>
<comment type="caution">
    <text evidence="10">The sequence shown here is derived from an EMBL/GenBank/DDBJ whole genome shotgun (WGS) entry which is preliminary data.</text>
</comment>
<feature type="binding site" evidence="7">
    <location>
        <position position="181"/>
    </location>
    <ligand>
        <name>substrate</name>
    </ligand>
</feature>
<dbReference type="InterPro" id="IPR001754">
    <property type="entry name" value="OMPdeCOase_dom"/>
</dbReference>
<dbReference type="EMBL" id="JBHSBU010000001">
    <property type="protein sequence ID" value="MFC4158836.1"/>
    <property type="molecule type" value="Genomic_DNA"/>
</dbReference>
<keyword evidence="11" id="KW-1185">Reference proteome</keyword>
<dbReference type="InterPro" id="IPR018089">
    <property type="entry name" value="OMPdecase_AS"/>
</dbReference>
<protein>
    <recommendedName>
        <fullName evidence="7">Orotidine 5'-phosphate decarboxylase</fullName>
        <ecNumber evidence="7">4.1.1.23</ecNumber>
    </recommendedName>
    <alternativeName>
        <fullName evidence="7">OMP decarboxylase</fullName>
        <shortName evidence="7">OMPDCase</shortName>
        <shortName evidence="7">OMPdecase</shortName>
    </alternativeName>
</protein>
<evidence type="ECO:0000256" key="7">
    <source>
        <dbReference type="HAMAP-Rule" id="MF_01200"/>
    </source>
</evidence>
<feature type="binding site" evidence="7">
    <location>
        <position position="190"/>
    </location>
    <ligand>
        <name>substrate</name>
    </ligand>
</feature>
<feature type="binding site" evidence="7">
    <location>
        <position position="210"/>
    </location>
    <ligand>
        <name>substrate</name>
    </ligand>
</feature>
<feature type="binding site" evidence="7">
    <location>
        <position position="211"/>
    </location>
    <ligand>
        <name>substrate</name>
    </ligand>
</feature>
<evidence type="ECO:0000313" key="10">
    <source>
        <dbReference type="EMBL" id="MFC4158836.1"/>
    </source>
</evidence>
<gene>
    <name evidence="7 10" type="primary">pyrF</name>
    <name evidence="10" type="ORF">ACFOW7_05610</name>
</gene>
<feature type="binding site" evidence="7">
    <location>
        <begin position="62"/>
        <end position="71"/>
    </location>
    <ligand>
        <name>substrate</name>
    </ligand>
</feature>
<dbReference type="EC" id="4.1.1.23" evidence="7"/>
<accession>A0ABV8MPS0</accession>
<feature type="binding site" evidence="7">
    <location>
        <position position="35"/>
    </location>
    <ligand>
        <name>substrate</name>
    </ligand>
</feature>
<evidence type="ECO:0000256" key="4">
    <source>
        <dbReference type="ARBA" id="ARBA00022975"/>
    </source>
</evidence>
<evidence type="ECO:0000256" key="3">
    <source>
        <dbReference type="ARBA" id="ARBA00022793"/>
    </source>
</evidence>
<dbReference type="Proteomes" id="UP001595791">
    <property type="component" value="Unassembled WGS sequence"/>
</dbReference>